<keyword evidence="5" id="KW-1185">Reference proteome</keyword>
<keyword evidence="1" id="KW-1133">Transmembrane helix</keyword>
<evidence type="ECO:0000313" key="5">
    <source>
        <dbReference type="Proteomes" id="UP000264294"/>
    </source>
</evidence>
<evidence type="ECO:0000313" key="2">
    <source>
        <dbReference type="EMBL" id="KFM99812.1"/>
    </source>
</evidence>
<sequence>MHKEGGSLLEVIGLALRSKEVVLFSSLSLIIFLVATYLYNSKFPNYKYSEFFVILKYIAPIV</sequence>
<keyword evidence="1" id="KW-0472">Membrane</keyword>
<dbReference type="EMBL" id="JMQC01000008">
    <property type="protein sequence ID" value="KFM99812.1"/>
    <property type="molecule type" value="Genomic_DNA"/>
</dbReference>
<comment type="caution">
    <text evidence="2">The sequence shown here is derived from an EMBL/GenBank/DDBJ whole genome shotgun (WGS) entry which is preliminary data.</text>
</comment>
<proteinExistence type="predicted"/>
<evidence type="ECO:0000313" key="3">
    <source>
        <dbReference type="EMBL" id="RFT68130.1"/>
    </source>
</evidence>
<organism evidence="2 4">
    <name type="scientific">Bacillus clarus</name>
    <dbReference type="NCBI Taxonomy" id="2338372"/>
    <lineage>
        <taxon>Bacteria</taxon>
        <taxon>Bacillati</taxon>
        <taxon>Bacillota</taxon>
        <taxon>Bacilli</taxon>
        <taxon>Bacillales</taxon>
        <taxon>Bacillaceae</taxon>
        <taxon>Bacillus</taxon>
        <taxon>Bacillus cereus group</taxon>
    </lineage>
</organism>
<protein>
    <submittedName>
        <fullName evidence="2">Uncharacterized protein</fullName>
    </submittedName>
</protein>
<accession>A0A090YPD1</accession>
<evidence type="ECO:0000256" key="1">
    <source>
        <dbReference type="SAM" id="Phobius"/>
    </source>
</evidence>
<name>A0A090YPD1_9BACI</name>
<feature type="transmembrane region" description="Helical" evidence="1">
    <location>
        <begin position="21"/>
        <end position="39"/>
    </location>
</feature>
<dbReference type="Proteomes" id="UP000264294">
    <property type="component" value="Unassembled WGS sequence"/>
</dbReference>
<reference evidence="2 4" key="1">
    <citation type="submission" date="2014-04" db="EMBL/GenBank/DDBJ databases">
        <authorList>
            <person name="Bishop-Lilly K.A."/>
            <person name="Broomall S.M."/>
            <person name="Chain P.S."/>
            <person name="Chertkov O."/>
            <person name="Coyne S.R."/>
            <person name="Daligault H.E."/>
            <person name="Davenport K.W."/>
            <person name="Erkkila T."/>
            <person name="Frey K.G."/>
            <person name="Gibbons H.S."/>
            <person name="Gu W."/>
            <person name="Jaissle J."/>
            <person name="Johnson S.L."/>
            <person name="Koroleva G.I."/>
            <person name="Ladner J.T."/>
            <person name="Lo C.-C."/>
            <person name="Minogue T.D."/>
            <person name="Munk C."/>
            <person name="Palacios G.F."/>
            <person name="Redden C.L."/>
            <person name="Rosenzweig C.N."/>
            <person name="Scholz M.B."/>
            <person name="Teshima H."/>
            <person name="Xu Y."/>
        </authorList>
    </citation>
    <scope>NUCLEOTIDE SEQUENCE [LARGE SCALE GENOMIC DNA]</scope>
    <source>
        <strain evidence="2 4">BHP</strain>
    </source>
</reference>
<reference evidence="3 5" key="2">
    <citation type="submission" date="2018-08" db="EMBL/GenBank/DDBJ databases">
        <title>Bacillus clarus sp. nov. strain PS00077A.</title>
        <authorList>
            <person name="Mendez Acevedo M."/>
            <person name="Carroll L."/>
            <person name="Mukherjee M."/>
            <person name="Wiedmann M."/>
            <person name="Kovac J."/>
        </authorList>
    </citation>
    <scope>NUCLEOTIDE SEQUENCE [LARGE SCALE GENOMIC DNA]</scope>
    <source>
        <strain evidence="3 5">PS00077A</strain>
    </source>
</reference>
<gene>
    <name evidence="3" type="ORF">D0U04_04450</name>
    <name evidence="2" type="ORF">DJ93_1765</name>
</gene>
<evidence type="ECO:0000313" key="4">
    <source>
        <dbReference type="Proteomes" id="UP000029389"/>
    </source>
</evidence>
<keyword evidence="1" id="KW-0812">Transmembrane</keyword>
<dbReference type="RefSeq" id="WP_042980453.1">
    <property type="nucleotide sequence ID" value="NZ_JMQC01000008.1"/>
</dbReference>
<dbReference type="PATRIC" id="fig|1405.8.peg.1961"/>
<dbReference type="Proteomes" id="UP000029389">
    <property type="component" value="Unassembled WGS sequence"/>
</dbReference>
<dbReference type="AlphaFoldDB" id="A0A090YPD1"/>
<dbReference type="EMBL" id="QVOD01000003">
    <property type="protein sequence ID" value="RFT68130.1"/>
    <property type="molecule type" value="Genomic_DNA"/>
</dbReference>